<comment type="similarity">
    <text evidence="6">Belongs to the peptidase M48 family.</text>
</comment>
<dbReference type="Gene3D" id="3.30.2010.10">
    <property type="entry name" value="Metalloproteases ('zincins'), catalytic domain"/>
    <property type="match status" value="1"/>
</dbReference>
<proteinExistence type="inferred from homology"/>
<accession>A0ABN8X7S6</accession>
<keyword evidence="9" id="KW-1185">Reference proteome</keyword>
<dbReference type="CDD" id="cd07331">
    <property type="entry name" value="M48C_Oma1_like"/>
    <property type="match status" value="1"/>
</dbReference>
<evidence type="ECO:0000256" key="3">
    <source>
        <dbReference type="ARBA" id="ARBA00022801"/>
    </source>
</evidence>
<evidence type="ECO:0000259" key="7">
    <source>
        <dbReference type="Pfam" id="PF01435"/>
    </source>
</evidence>
<feature type="domain" description="Peptidase M48" evidence="7">
    <location>
        <begin position="79"/>
        <end position="266"/>
    </location>
</feature>
<evidence type="ECO:0000256" key="6">
    <source>
        <dbReference type="RuleBase" id="RU003983"/>
    </source>
</evidence>
<dbReference type="InterPro" id="IPR051156">
    <property type="entry name" value="Mito/Outer_Membr_Metalloprot"/>
</dbReference>
<keyword evidence="4 6" id="KW-0862">Zinc</keyword>
<gene>
    <name evidence="8" type="ORF">MSZNOR_3010</name>
</gene>
<keyword evidence="2" id="KW-0479">Metal-binding</keyword>
<sequence length="282" mass="30451">MDVFFLSLKLNRLVCRLPVVFLAITIVLGFGGCATNPITGRSQVMLVNDNEAARTSAQAYYQLLAEAAKQHVLDEDPATVNRVRSIAQPLIAQATALRPETRLWQWEVHVLKSDQVNAWCMASGKIAVYTGLIEKIRPSDDELAQVLGHEIAHALLSHQAEKMSRVQLQKLGLTLGVLAGAAAGYNLSSAAGLADTVATIGLQLPNSRQAESEADAVGIELAAKAGYNPHAAVSLWEKMIAVGGGGGPDWLSTHPNPEQRLQSMRAKAQQLMPVYEAHRRVH</sequence>
<dbReference type="GO" id="GO:0016787">
    <property type="term" value="F:hydrolase activity"/>
    <property type="evidence" value="ECO:0007669"/>
    <property type="project" value="UniProtKB-KW"/>
</dbReference>
<keyword evidence="3 6" id="KW-0378">Hydrolase</keyword>
<dbReference type="PANTHER" id="PTHR22726:SF1">
    <property type="entry name" value="METALLOENDOPEPTIDASE OMA1, MITOCHONDRIAL"/>
    <property type="match status" value="1"/>
</dbReference>
<keyword evidence="1 6" id="KW-0645">Protease</keyword>
<protein>
    <submittedName>
        <fullName evidence="8">Metalloendopeptidase OMA1, mitochondrial</fullName>
        <ecNumber evidence="8">3.4.24.-</ecNumber>
    </submittedName>
</protein>
<reference evidence="8 9" key="1">
    <citation type="submission" date="2023-03" db="EMBL/GenBank/DDBJ databases">
        <authorList>
            <person name="Pearce D."/>
        </authorList>
    </citation>
    <scope>NUCLEOTIDE SEQUENCE [LARGE SCALE GENOMIC DNA]</scope>
    <source>
        <strain evidence="8">Msz</strain>
    </source>
</reference>
<evidence type="ECO:0000256" key="5">
    <source>
        <dbReference type="ARBA" id="ARBA00023049"/>
    </source>
</evidence>
<dbReference type="EMBL" id="OX458333">
    <property type="protein sequence ID" value="CAI8878094.1"/>
    <property type="molecule type" value="Genomic_DNA"/>
</dbReference>
<dbReference type="InterPro" id="IPR001915">
    <property type="entry name" value="Peptidase_M48"/>
</dbReference>
<dbReference type="EC" id="3.4.24.-" evidence="8"/>
<keyword evidence="5 6" id="KW-0482">Metalloprotease</keyword>
<dbReference type="Pfam" id="PF01435">
    <property type="entry name" value="Peptidase_M48"/>
    <property type="match status" value="1"/>
</dbReference>
<evidence type="ECO:0000256" key="4">
    <source>
        <dbReference type="ARBA" id="ARBA00022833"/>
    </source>
</evidence>
<organism evidence="8 9">
    <name type="scientific">Methylocaldum szegediense</name>
    <dbReference type="NCBI Taxonomy" id="73780"/>
    <lineage>
        <taxon>Bacteria</taxon>
        <taxon>Pseudomonadati</taxon>
        <taxon>Pseudomonadota</taxon>
        <taxon>Gammaproteobacteria</taxon>
        <taxon>Methylococcales</taxon>
        <taxon>Methylococcaceae</taxon>
        <taxon>Methylocaldum</taxon>
    </lineage>
</organism>
<name>A0ABN8X7S6_9GAMM</name>
<dbReference type="Proteomes" id="UP001162030">
    <property type="component" value="Chromosome"/>
</dbReference>
<evidence type="ECO:0000256" key="2">
    <source>
        <dbReference type="ARBA" id="ARBA00022723"/>
    </source>
</evidence>
<comment type="cofactor">
    <cofactor evidence="6">
        <name>Zn(2+)</name>
        <dbReference type="ChEBI" id="CHEBI:29105"/>
    </cofactor>
    <text evidence="6">Binds 1 zinc ion per subunit.</text>
</comment>
<dbReference type="PANTHER" id="PTHR22726">
    <property type="entry name" value="METALLOENDOPEPTIDASE OMA1"/>
    <property type="match status" value="1"/>
</dbReference>
<evidence type="ECO:0000313" key="8">
    <source>
        <dbReference type="EMBL" id="CAI8878094.1"/>
    </source>
</evidence>
<evidence type="ECO:0000313" key="9">
    <source>
        <dbReference type="Proteomes" id="UP001162030"/>
    </source>
</evidence>
<evidence type="ECO:0000256" key="1">
    <source>
        <dbReference type="ARBA" id="ARBA00022670"/>
    </source>
</evidence>